<evidence type="ECO:0000256" key="10">
    <source>
        <dbReference type="ARBA" id="ARBA00022786"/>
    </source>
</evidence>
<dbReference type="InterPro" id="IPR050731">
    <property type="entry name" value="HRD1_E3_ubiq-ligases"/>
</dbReference>
<comment type="subcellular location">
    <subcellularLocation>
        <location evidence="2">Endoplasmic reticulum membrane</location>
        <topology evidence="2">Multi-pass membrane protein</topology>
    </subcellularLocation>
</comment>
<feature type="compositionally biased region" description="Polar residues" evidence="16">
    <location>
        <begin position="529"/>
        <end position="560"/>
    </location>
</feature>
<evidence type="ECO:0000313" key="20">
    <source>
        <dbReference type="Proteomes" id="UP000472260"/>
    </source>
</evidence>
<feature type="compositionally biased region" description="Low complexity" evidence="16">
    <location>
        <begin position="516"/>
        <end position="528"/>
    </location>
</feature>
<dbReference type="EC" id="2.3.2.27" evidence="5"/>
<evidence type="ECO:0000256" key="2">
    <source>
        <dbReference type="ARBA" id="ARBA00004477"/>
    </source>
</evidence>
<keyword evidence="7 17" id="KW-0812">Transmembrane</keyword>
<proteinExistence type="inferred from homology"/>
<dbReference type="AlphaFoldDB" id="A0A671LIW4"/>
<dbReference type="GO" id="GO:0005789">
    <property type="term" value="C:endoplasmic reticulum membrane"/>
    <property type="evidence" value="ECO:0007669"/>
    <property type="project" value="UniProtKB-SubCell"/>
</dbReference>
<keyword evidence="13 17" id="KW-1133">Transmembrane helix</keyword>
<dbReference type="Gene3D" id="3.30.40.10">
    <property type="entry name" value="Zinc/RING finger domain, C3HC4 (zinc finger)"/>
    <property type="match status" value="1"/>
</dbReference>
<evidence type="ECO:0000256" key="16">
    <source>
        <dbReference type="SAM" id="MobiDB-lite"/>
    </source>
</evidence>
<dbReference type="SUPFAM" id="SSF57850">
    <property type="entry name" value="RING/U-box"/>
    <property type="match status" value="1"/>
</dbReference>
<evidence type="ECO:0000256" key="17">
    <source>
        <dbReference type="SAM" id="Phobius"/>
    </source>
</evidence>
<accession>A0A671LIW4</accession>
<evidence type="ECO:0000256" key="13">
    <source>
        <dbReference type="ARBA" id="ARBA00022989"/>
    </source>
</evidence>
<dbReference type="FunFam" id="3.30.40.10:FF:000088">
    <property type="entry name" value="E3 ubiquitin-protein ligase synoviolin"/>
    <property type="match status" value="1"/>
</dbReference>
<dbReference type="Pfam" id="PF13639">
    <property type="entry name" value="zf-RING_2"/>
    <property type="match status" value="1"/>
</dbReference>
<keyword evidence="6" id="KW-0808">Transferase</keyword>
<evidence type="ECO:0000259" key="18">
    <source>
        <dbReference type="PROSITE" id="PS50089"/>
    </source>
</evidence>
<sequence>MVRAALATGTSLVLTGAVVAHAYFLKHQFYPTVVYLTKSSPSMAVLYIQAFVLVFLLGKLMRKVFFGQLRAAEMEHLIERSWYAVTETCLAFTVFRDDFSPRFVALFTLLLFLKYGEEKKNLSLMVLLGVLDFLFVNHASHSIITRGASVQLVFGFEYAILMTVVLTTFIKYTLHTVDLQSENPWDNKAVYMLYTELFTGFIKVLLYMAFMTIMIKVHTFPLFAIRPMYLAMRQFKKAVTDAIMSRRAIRNMNTLYPDATPEDLQATDNVCIICREEMVTGAKKLPCNHIFHSSCLRSWFQRQQTCPTCRMDVLRASQPNQTPAPAPAQAPAPAAPANAPVPPPVNVAPGMLPQFPPGLFPFWGPFPGAPPPAAPGAQAATDAPQTSAAATQAQGAESGASSSTQPNADSASAAPGAMPGFPFSMPPPFPSAPWLPMPPPPPFMSSMPPPPSTLSTMSEAELRELEQEGRRGLEARLQCLHNIHTLLDAAMLNIHHYLSTVATLSPPRSENNAGETSTSVNAESSSSTGNTETPSQENEAQSDGSVNEATGFSLPDSTTGVDKDRKEEDEDDGEPNAAELRRRRLRKLETTNTPDH</sequence>
<dbReference type="GO" id="GO:0036503">
    <property type="term" value="P:ERAD pathway"/>
    <property type="evidence" value="ECO:0007669"/>
    <property type="project" value="TreeGrafter"/>
</dbReference>
<protein>
    <recommendedName>
        <fullName evidence="5">RING-type E3 ubiquitin transferase</fullName>
        <ecNumber evidence="5">2.3.2.27</ecNumber>
    </recommendedName>
</protein>
<keyword evidence="8" id="KW-0479">Metal-binding</keyword>
<dbReference type="GO" id="GO:0008270">
    <property type="term" value="F:zinc ion binding"/>
    <property type="evidence" value="ECO:0007669"/>
    <property type="project" value="UniProtKB-KW"/>
</dbReference>
<feature type="compositionally biased region" description="Low complexity" evidence="16">
    <location>
        <begin position="375"/>
        <end position="405"/>
    </location>
</feature>
<dbReference type="GO" id="GO:0016567">
    <property type="term" value="P:protein ubiquitination"/>
    <property type="evidence" value="ECO:0007669"/>
    <property type="project" value="UniProtKB-UniPathway"/>
</dbReference>
<feature type="transmembrane region" description="Helical" evidence="17">
    <location>
        <begin position="152"/>
        <end position="174"/>
    </location>
</feature>
<reference evidence="19" key="2">
    <citation type="submission" date="2025-09" db="UniProtKB">
        <authorList>
            <consortium name="Ensembl"/>
        </authorList>
    </citation>
    <scope>IDENTIFICATION</scope>
</reference>
<evidence type="ECO:0000256" key="11">
    <source>
        <dbReference type="ARBA" id="ARBA00022824"/>
    </source>
</evidence>
<feature type="compositionally biased region" description="Polar residues" evidence="16">
    <location>
        <begin position="505"/>
        <end position="515"/>
    </location>
</feature>
<dbReference type="InterPro" id="IPR058051">
    <property type="entry name" value="Znf_RING_synoviolin"/>
</dbReference>
<name>A0A671LIW4_9TELE</name>
<dbReference type="PROSITE" id="PS50089">
    <property type="entry name" value="ZF_RING_2"/>
    <property type="match status" value="1"/>
</dbReference>
<dbReference type="CDD" id="cd16479">
    <property type="entry name" value="RING-H2_synoviolin"/>
    <property type="match status" value="1"/>
</dbReference>
<dbReference type="GO" id="GO:0050821">
    <property type="term" value="P:protein stabilization"/>
    <property type="evidence" value="ECO:0007669"/>
    <property type="project" value="UniProtKB-ARBA"/>
</dbReference>
<dbReference type="GO" id="GO:0044322">
    <property type="term" value="C:endoplasmic reticulum quality control compartment"/>
    <property type="evidence" value="ECO:0007669"/>
    <property type="project" value="UniProtKB-ARBA"/>
</dbReference>
<feature type="region of interest" description="Disordered" evidence="16">
    <location>
        <begin position="363"/>
        <end position="419"/>
    </location>
</feature>
<dbReference type="UniPathway" id="UPA00143"/>
<comment type="catalytic activity">
    <reaction evidence="1">
        <text>S-ubiquitinyl-[E2 ubiquitin-conjugating enzyme]-L-cysteine + [acceptor protein]-L-lysine = [E2 ubiquitin-conjugating enzyme]-L-cysteine + N(6)-ubiquitinyl-[acceptor protein]-L-lysine.</text>
        <dbReference type="EC" id="2.3.2.27"/>
    </reaction>
</comment>
<evidence type="ECO:0000256" key="6">
    <source>
        <dbReference type="ARBA" id="ARBA00022679"/>
    </source>
</evidence>
<dbReference type="GO" id="GO:0061630">
    <property type="term" value="F:ubiquitin protein ligase activity"/>
    <property type="evidence" value="ECO:0007669"/>
    <property type="project" value="UniProtKB-EC"/>
</dbReference>
<organism evidence="19 20">
    <name type="scientific">Sinocyclocheilus anshuiensis</name>
    <dbReference type="NCBI Taxonomy" id="1608454"/>
    <lineage>
        <taxon>Eukaryota</taxon>
        <taxon>Metazoa</taxon>
        <taxon>Chordata</taxon>
        <taxon>Craniata</taxon>
        <taxon>Vertebrata</taxon>
        <taxon>Euteleostomi</taxon>
        <taxon>Actinopterygii</taxon>
        <taxon>Neopterygii</taxon>
        <taxon>Teleostei</taxon>
        <taxon>Ostariophysi</taxon>
        <taxon>Cypriniformes</taxon>
        <taxon>Cyprinidae</taxon>
        <taxon>Cyprininae</taxon>
        <taxon>Sinocyclocheilus</taxon>
    </lineage>
</organism>
<keyword evidence="11" id="KW-0256">Endoplasmic reticulum</keyword>
<keyword evidence="14 17" id="KW-0472">Membrane</keyword>
<reference evidence="19" key="1">
    <citation type="submission" date="2025-08" db="UniProtKB">
        <authorList>
            <consortium name="Ensembl"/>
        </authorList>
    </citation>
    <scope>IDENTIFICATION</scope>
</reference>
<dbReference type="Proteomes" id="UP000472260">
    <property type="component" value="Unassembled WGS sequence"/>
</dbReference>
<dbReference type="Ensembl" id="ENSSANT00000021053.1">
    <property type="protein sequence ID" value="ENSSANP00000019732.1"/>
    <property type="gene ID" value="ENSSANG00000010294.1"/>
</dbReference>
<dbReference type="SMART" id="SM00184">
    <property type="entry name" value="RING"/>
    <property type="match status" value="1"/>
</dbReference>
<keyword evidence="20" id="KW-1185">Reference proteome</keyword>
<dbReference type="InterPro" id="IPR057992">
    <property type="entry name" value="TPR_SYVN1_N"/>
</dbReference>
<evidence type="ECO:0000256" key="14">
    <source>
        <dbReference type="ARBA" id="ARBA00023136"/>
    </source>
</evidence>
<evidence type="ECO:0000256" key="15">
    <source>
        <dbReference type="PROSITE-ProRule" id="PRU00175"/>
    </source>
</evidence>
<keyword evidence="12" id="KW-0862">Zinc</keyword>
<evidence type="ECO:0000256" key="3">
    <source>
        <dbReference type="ARBA" id="ARBA00004906"/>
    </source>
</evidence>
<feature type="domain" description="RING-type" evidence="18">
    <location>
        <begin position="271"/>
        <end position="310"/>
    </location>
</feature>
<dbReference type="InterPro" id="IPR013083">
    <property type="entry name" value="Znf_RING/FYVE/PHD"/>
</dbReference>
<evidence type="ECO:0000256" key="7">
    <source>
        <dbReference type="ARBA" id="ARBA00022692"/>
    </source>
</evidence>
<keyword evidence="10" id="KW-0833">Ubl conjugation pathway</keyword>
<evidence type="ECO:0000256" key="1">
    <source>
        <dbReference type="ARBA" id="ARBA00000900"/>
    </source>
</evidence>
<dbReference type="GO" id="GO:1902236">
    <property type="term" value="P:negative regulation of endoplasmic reticulum stress-induced intrinsic apoptotic signaling pathway"/>
    <property type="evidence" value="ECO:0007669"/>
    <property type="project" value="UniProtKB-ARBA"/>
</dbReference>
<dbReference type="GO" id="GO:0043161">
    <property type="term" value="P:proteasome-mediated ubiquitin-dependent protein catabolic process"/>
    <property type="evidence" value="ECO:0007669"/>
    <property type="project" value="TreeGrafter"/>
</dbReference>
<dbReference type="Pfam" id="PF25563">
    <property type="entry name" value="TPR_SYVN1_N"/>
    <property type="match status" value="2"/>
</dbReference>
<evidence type="ECO:0000256" key="9">
    <source>
        <dbReference type="ARBA" id="ARBA00022771"/>
    </source>
</evidence>
<dbReference type="PANTHER" id="PTHR22763">
    <property type="entry name" value="RING ZINC FINGER PROTEIN"/>
    <property type="match status" value="1"/>
</dbReference>
<comment type="similarity">
    <text evidence="4">Belongs to the HRD1 family.</text>
</comment>
<evidence type="ECO:0000256" key="12">
    <source>
        <dbReference type="ARBA" id="ARBA00022833"/>
    </source>
</evidence>
<comment type="pathway">
    <text evidence="3">Protein modification; protein ubiquitination.</text>
</comment>
<feature type="region of interest" description="Disordered" evidence="16">
    <location>
        <begin position="505"/>
        <end position="596"/>
    </location>
</feature>
<evidence type="ECO:0000256" key="5">
    <source>
        <dbReference type="ARBA" id="ARBA00012483"/>
    </source>
</evidence>
<feature type="transmembrane region" description="Helical" evidence="17">
    <location>
        <begin position="44"/>
        <end position="61"/>
    </location>
</feature>
<dbReference type="InterPro" id="IPR001841">
    <property type="entry name" value="Znf_RING"/>
</dbReference>
<evidence type="ECO:0000313" key="19">
    <source>
        <dbReference type="Ensembl" id="ENSSANP00000019732.1"/>
    </source>
</evidence>
<feature type="transmembrane region" description="Helical" evidence="17">
    <location>
        <begin position="122"/>
        <end position="140"/>
    </location>
</feature>
<evidence type="ECO:0000256" key="8">
    <source>
        <dbReference type="ARBA" id="ARBA00022723"/>
    </source>
</evidence>
<gene>
    <name evidence="19" type="primary">syvn1</name>
</gene>
<evidence type="ECO:0000256" key="4">
    <source>
        <dbReference type="ARBA" id="ARBA00010089"/>
    </source>
</evidence>
<dbReference type="PANTHER" id="PTHR22763:SF184">
    <property type="entry name" value="E3 UBIQUITIN-PROTEIN LIGASE SYNOVIOLIN"/>
    <property type="match status" value="1"/>
</dbReference>
<keyword evidence="9 15" id="KW-0863">Zinc-finger</keyword>